<keyword evidence="4" id="KW-0489">Methyltransferase</keyword>
<evidence type="ECO:0000313" key="5">
    <source>
        <dbReference type="Proteomes" id="UP000253779"/>
    </source>
</evidence>
<dbReference type="PROSITE" id="PS51462">
    <property type="entry name" value="NUDIX"/>
    <property type="match status" value="1"/>
</dbReference>
<dbReference type="InterPro" id="IPR013216">
    <property type="entry name" value="Methyltransf_11"/>
</dbReference>
<dbReference type="Pfam" id="PF13669">
    <property type="entry name" value="Glyoxalase_4"/>
    <property type="match status" value="1"/>
</dbReference>
<dbReference type="InterPro" id="IPR029068">
    <property type="entry name" value="Glyas_Bleomycin-R_OHBP_Dase"/>
</dbReference>
<dbReference type="InterPro" id="IPR020084">
    <property type="entry name" value="NUDIX_hydrolase_CS"/>
</dbReference>
<evidence type="ECO:0000259" key="3">
    <source>
        <dbReference type="PROSITE" id="PS51819"/>
    </source>
</evidence>
<dbReference type="GO" id="GO:0008757">
    <property type="term" value="F:S-adenosylmethionine-dependent methyltransferase activity"/>
    <property type="evidence" value="ECO:0007669"/>
    <property type="project" value="InterPro"/>
</dbReference>
<dbReference type="InterPro" id="IPR037523">
    <property type="entry name" value="VOC_core"/>
</dbReference>
<feature type="domain" description="VOC" evidence="3">
    <location>
        <begin position="367"/>
        <end position="492"/>
    </location>
</feature>
<dbReference type="RefSeq" id="WP_114934008.1">
    <property type="nucleotide sequence ID" value="NZ_CP030930.1"/>
</dbReference>
<dbReference type="Proteomes" id="UP000253779">
    <property type="component" value="Chromosome"/>
</dbReference>
<accession>A0AAD0QB23</accession>
<proteinExistence type="predicted"/>
<dbReference type="SUPFAM" id="SSF54593">
    <property type="entry name" value="Glyoxalase/Bleomycin resistance protein/Dihydroxybiphenyl dioxygenase"/>
    <property type="match status" value="1"/>
</dbReference>
<dbReference type="InterPro" id="IPR015797">
    <property type="entry name" value="NUDIX_hydrolase-like_dom_sf"/>
</dbReference>
<protein>
    <submittedName>
        <fullName evidence="4">Methyltransferase domain-containing protein</fullName>
    </submittedName>
</protein>
<evidence type="ECO:0000313" key="4">
    <source>
        <dbReference type="EMBL" id="AXI75660.1"/>
    </source>
</evidence>
<dbReference type="SUPFAM" id="SSF53335">
    <property type="entry name" value="S-adenosyl-L-methionine-dependent methyltransferases"/>
    <property type="match status" value="1"/>
</dbReference>
<dbReference type="EMBL" id="CP030930">
    <property type="protein sequence ID" value="AXI75660.1"/>
    <property type="molecule type" value="Genomic_DNA"/>
</dbReference>
<dbReference type="PANTHER" id="PTHR43861">
    <property type="entry name" value="TRANS-ACONITATE 2-METHYLTRANSFERASE-RELATED"/>
    <property type="match status" value="1"/>
</dbReference>
<feature type="domain" description="Nudix hydrolase" evidence="2">
    <location>
        <begin position="197"/>
        <end position="330"/>
    </location>
</feature>
<dbReference type="InterPro" id="IPR029063">
    <property type="entry name" value="SAM-dependent_MTases_sf"/>
</dbReference>
<dbReference type="GO" id="GO:0032259">
    <property type="term" value="P:methylation"/>
    <property type="evidence" value="ECO:0007669"/>
    <property type="project" value="UniProtKB-KW"/>
</dbReference>
<dbReference type="GO" id="GO:0016787">
    <property type="term" value="F:hydrolase activity"/>
    <property type="evidence" value="ECO:0007669"/>
    <property type="project" value="UniProtKB-KW"/>
</dbReference>
<dbReference type="Pfam" id="PF00293">
    <property type="entry name" value="NUDIX"/>
    <property type="match status" value="1"/>
</dbReference>
<dbReference type="CDD" id="cd04683">
    <property type="entry name" value="NUDIX_Hydrolase"/>
    <property type="match status" value="1"/>
</dbReference>
<gene>
    <name evidence="4" type="ORF">DTW94_05385</name>
</gene>
<dbReference type="GO" id="GO:0017000">
    <property type="term" value="P:antibiotic biosynthetic process"/>
    <property type="evidence" value="ECO:0007669"/>
    <property type="project" value="UniProtKB-ARBA"/>
</dbReference>
<dbReference type="CDD" id="cd02440">
    <property type="entry name" value="AdoMet_MTases"/>
    <property type="match status" value="1"/>
</dbReference>
<evidence type="ECO:0000256" key="1">
    <source>
        <dbReference type="ARBA" id="ARBA00022801"/>
    </source>
</evidence>
<dbReference type="Gene3D" id="3.90.79.10">
    <property type="entry name" value="Nucleoside Triphosphate Pyrophosphohydrolase"/>
    <property type="match status" value="1"/>
</dbReference>
<dbReference type="PROSITE" id="PS51819">
    <property type="entry name" value="VOC"/>
    <property type="match status" value="1"/>
</dbReference>
<reference evidence="4 5" key="1">
    <citation type="submission" date="2018-07" db="EMBL/GenBank/DDBJ databases">
        <title>Complete genome sequence of soil actinomycete Streptomyces cavourensis tj430.</title>
        <authorList>
            <person name="Wang P."/>
            <person name="Huang Y."/>
        </authorList>
    </citation>
    <scope>NUCLEOTIDE SEQUENCE [LARGE SCALE GENOMIC DNA]</scope>
    <source>
        <strain evidence="4 5">TJ430</strain>
    </source>
</reference>
<dbReference type="AlphaFoldDB" id="A0AAD0QB23"/>
<dbReference type="InterPro" id="IPR000086">
    <property type="entry name" value="NUDIX_hydrolase_dom"/>
</dbReference>
<name>A0AAD0QB23_9ACTN</name>
<keyword evidence="1" id="KW-0378">Hydrolase</keyword>
<dbReference type="Gene3D" id="3.40.50.150">
    <property type="entry name" value="Vaccinia Virus protein VP39"/>
    <property type="match status" value="1"/>
</dbReference>
<organism evidence="4 5">
    <name type="scientific">Streptomyces cavourensis</name>
    <dbReference type="NCBI Taxonomy" id="67258"/>
    <lineage>
        <taxon>Bacteria</taxon>
        <taxon>Bacillati</taxon>
        <taxon>Actinomycetota</taxon>
        <taxon>Actinomycetes</taxon>
        <taxon>Kitasatosporales</taxon>
        <taxon>Streptomycetaceae</taxon>
        <taxon>Streptomyces</taxon>
    </lineage>
</organism>
<sequence length="499" mass="55140">MTTIDWDAAAGSFDEEPDHGLLDPVVRDAWAGRLESWLPATRGDVLDLGCGTGSLSLLVAGQGHRVTAVDRSRRMAELARSKLAGTGAEVLVGDAARPPVGERAFDVIVARHVVWLLPDPAAALAHWFALLKPGGRLVLIEGVWGGVGLSAERVTALLAPHTERVHHEDLAGDARLWGKEVDDERYALVARAEPPHRHTEVVDVHLILRRGPDVLLARRANTGYADGLLHLPSGHAEDGEDVREAMLREAAEETGVVLDPEEVRVALVMQHRGPGGGARMGWFFVAEYDEERPPHNAEPEKCSELDWFPLDALPDDMVAYCRAGLDGYRSGEHFLIHWHEDGDPVAHRPDGPRRVVALPSATERTGQVHHIELWVPEPTAAERSWGWLLERLGHLPYQRWAHGRSWRRGESYVVVEQSPDLSADHHDRRRPGLNHLAFHVADRATLDTLTAEAPSYGWRLLYPDRHPYAGGEGHCAAYLEDAAGYEVELVVESMSMPRP</sequence>
<dbReference type="Pfam" id="PF08241">
    <property type="entry name" value="Methyltransf_11"/>
    <property type="match status" value="1"/>
</dbReference>
<dbReference type="SUPFAM" id="SSF55811">
    <property type="entry name" value="Nudix"/>
    <property type="match status" value="1"/>
</dbReference>
<dbReference type="Gene3D" id="3.10.180.10">
    <property type="entry name" value="2,3-Dihydroxybiphenyl 1,2-Dioxygenase, domain 1"/>
    <property type="match status" value="1"/>
</dbReference>
<keyword evidence="4" id="KW-0808">Transferase</keyword>
<evidence type="ECO:0000259" key="2">
    <source>
        <dbReference type="PROSITE" id="PS51462"/>
    </source>
</evidence>
<dbReference type="PROSITE" id="PS00893">
    <property type="entry name" value="NUDIX_BOX"/>
    <property type="match status" value="1"/>
</dbReference>